<sequence length="596" mass="66306">MGSTSEKDLQFLAQLLQEYLRAEIPSGEFFLVRCAFEKKQTMVLVEHPSGVKVDAKAIFTVIEEALESELNLSQQYLELFIRVVGAKLPYAKCSLKFEMKEPATLSRQNSGEDNEEAISSSSSTAALSFPSIAPSSSESIEEPEPVLRDTSENEIEVEILTSSPSSKTKLPHRGTLICGIMGIVGIFGTAGYLFSSPCVVSKCSQIHTAEMLTQKSPLLVRGAASDSDLVVRHKKLNLAINSLKKIPGISPQYNQANELIINLSQKSEQIEQVLQAFQTARQATEANWGKISNLSELQNRQQLWRNAIAPLETINLKSELYNVVQPKLAVYRKNLKVVNELLFSEERWLKKIRDASSVAKVASVRQTQASSLKDLQKAQSTWQIVVNALKPIPKTSVAYFQAQQKLAKYQPKLVVARQRTNKELAAAKSYEQILSATNQAESYERSHQLELAVVQWKQALNTAQNIASNTSYSQKTQSLVEPLTAALTKAQRRLKIYTEQEKTLNDLERTCSGEVIVCEYTFNNKQIVVRVTSEYEQALEQRLIDASLQGDSEPIASVNGHLQMLQQALEAISINAKSSLLVYDAQGNVIQESKIH</sequence>
<dbReference type="EMBL" id="LMTZ01000162">
    <property type="protein sequence ID" value="KST62225.1"/>
    <property type="molecule type" value="Genomic_DNA"/>
</dbReference>
<dbReference type="AlphaFoldDB" id="A0A0V7ZK81"/>
<evidence type="ECO:0000313" key="2">
    <source>
        <dbReference type="EMBL" id="KST62225.1"/>
    </source>
</evidence>
<name>A0A0V7ZK81_9CYAN</name>
<gene>
    <name evidence="3" type="ORF">BC008_18705</name>
    <name evidence="2" type="ORF">BC008_37875</name>
</gene>
<keyword evidence="4" id="KW-1185">Reference proteome</keyword>
<dbReference type="Proteomes" id="UP000053372">
    <property type="component" value="Unassembled WGS sequence"/>
</dbReference>
<organism evidence="3 4">
    <name type="scientific">Mastigocoleus testarum BC008</name>
    <dbReference type="NCBI Taxonomy" id="371196"/>
    <lineage>
        <taxon>Bacteria</taxon>
        <taxon>Bacillati</taxon>
        <taxon>Cyanobacteriota</taxon>
        <taxon>Cyanophyceae</taxon>
        <taxon>Nostocales</taxon>
        <taxon>Hapalosiphonaceae</taxon>
        <taxon>Mastigocoleus</taxon>
    </lineage>
</organism>
<evidence type="ECO:0000313" key="4">
    <source>
        <dbReference type="Proteomes" id="UP000053372"/>
    </source>
</evidence>
<accession>A0A0V7ZK81</accession>
<evidence type="ECO:0000313" key="3">
    <source>
        <dbReference type="EMBL" id="KST64856.1"/>
    </source>
</evidence>
<reference evidence="3 4" key="1">
    <citation type="journal article" date="2015" name="Genome Announc.">
        <title>Draft Genome of the Euendolithic (true boring) Cyanobacterium Mastigocoleus testarum strain BC008.</title>
        <authorList>
            <person name="Guida B.S."/>
            <person name="Garcia-Pichel F."/>
        </authorList>
    </citation>
    <scope>NUCLEOTIDE SEQUENCE [LARGE SCALE GENOMIC DNA]</scope>
    <source>
        <strain evidence="3 4">BC008</strain>
    </source>
</reference>
<proteinExistence type="predicted"/>
<feature type="region of interest" description="Disordered" evidence="1">
    <location>
        <begin position="104"/>
        <end position="152"/>
    </location>
</feature>
<dbReference type="EMBL" id="LMTZ01000117">
    <property type="protein sequence ID" value="KST64856.1"/>
    <property type="molecule type" value="Genomic_DNA"/>
</dbReference>
<feature type="compositionally biased region" description="Low complexity" evidence="1">
    <location>
        <begin position="117"/>
        <end position="138"/>
    </location>
</feature>
<comment type="caution">
    <text evidence="3">The sequence shown here is derived from an EMBL/GenBank/DDBJ whole genome shotgun (WGS) entry which is preliminary data.</text>
</comment>
<evidence type="ECO:0000256" key="1">
    <source>
        <dbReference type="SAM" id="MobiDB-lite"/>
    </source>
</evidence>
<protein>
    <submittedName>
        <fullName evidence="3">Uncharacterized protein</fullName>
    </submittedName>
</protein>